<dbReference type="Pfam" id="PF12728">
    <property type="entry name" value="HTH_17"/>
    <property type="match status" value="1"/>
</dbReference>
<dbReference type="PANTHER" id="PTHR34585:SF22">
    <property type="entry name" value="HELIX-TURN-HELIX DOMAIN-CONTAINING PROTEIN"/>
    <property type="match status" value="1"/>
</dbReference>
<dbReference type="RefSeq" id="WP_106624794.1">
    <property type="nucleotide sequence ID" value="NZ_QSTG01000018.1"/>
</dbReference>
<feature type="domain" description="Helix-turn-helix" evidence="1">
    <location>
        <begin position="43"/>
        <end position="92"/>
    </location>
</feature>
<sequence>MKVITIESSAYQAMMEQITEIAGYIRELKEEKQRQDAATKDCLLNTAQAAELLNVSTRTLQRMRDDHRIEYVIVRGTCRYRLSEVQRLLETNTVRNKEKTIDALFHNYSLRTGGRKTGKGRRK</sequence>
<dbReference type="SUPFAM" id="SSF46955">
    <property type="entry name" value="Putative DNA-binding domain"/>
    <property type="match status" value="1"/>
</dbReference>
<dbReference type="Proteomes" id="UP000261003">
    <property type="component" value="Unassembled WGS sequence"/>
</dbReference>
<organism evidence="2 3">
    <name type="scientific">Phocaeicola vulgatus</name>
    <name type="common">Bacteroides vulgatus</name>
    <dbReference type="NCBI Taxonomy" id="821"/>
    <lineage>
        <taxon>Bacteria</taxon>
        <taxon>Pseudomonadati</taxon>
        <taxon>Bacteroidota</taxon>
        <taxon>Bacteroidia</taxon>
        <taxon>Bacteroidales</taxon>
        <taxon>Bacteroidaceae</taxon>
        <taxon>Phocaeicola</taxon>
    </lineage>
</organism>
<evidence type="ECO:0000259" key="1">
    <source>
        <dbReference type="Pfam" id="PF12728"/>
    </source>
</evidence>
<name>A0A3E4WMT6_PHOVU</name>
<keyword evidence="2" id="KW-0238">DNA-binding</keyword>
<proteinExistence type="predicted"/>
<evidence type="ECO:0000313" key="3">
    <source>
        <dbReference type="Proteomes" id="UP000261003"/>
    </source>
</evidence>
<dbReference type="NCBIfam" id="TIGR01764">
    <property type="entry name" value="excise"/>
    <property type="match status" value="1"/>
</dbReference>
<dbReference type="PANTHER" id="PTHR34585">
    <property type="match status" value="1"/>
</dbReference>
<dbReference type="AlphaFoldDB" id="A0A3E4WMT6"/>
<dbReference type="InterPro" id="IPR010093">
    <property type="entry name" value="SinI_DNA-bd"/>
</dbReference>
<dbReference type="GO" id="GO:0003677">
    <property type="term" value="F:DNA binding"/>
    <property type="evidence" value="ECO:0007669"/>
    <property type="project" value="UniProtKB-KW"/>
</dbReference>
<gene>
    <name evidence="2" type="ORF">DXC16_11980</name>
</gene>
<reference evidence="2 3" key="1">
    <citation type="submission" date="2018-08" db="EMBL/GenBank/DDBJ databases">
        <title>A genome reference for cultivated species of the human gut microbiota.</title>
        <authorList>
            <person name="Zou Y."/>
            <person name="Xue W."/>
            <person name="Luo G."/>
        </authorList>
    </citation>
    <scope>NUCLEOTIDE SEQUENCE [LARGE SCALE GENOMIC DNA]</scope>
    <source>
        <strain evidence="2 3">OM08-13BH</strain>
    </source>
</reference>
<dbReference type="EMBL" id="QSTG01000018">
    <property type="protein sequence ID" value="RGM43591.1"/>
    <property type="molecule type" value="Genomic_DNA"/>
</dbReference>
<dbReference type="Gene3D" id="1.10.1660.10">
    <property type="match status" value="1"/>
</dbReference>
<dbReference type="InterPro" id="IPR009061">
    <property type="entry name" value="DNA-bd_dom_put_sf"/>
</dbReference>
<accession>A0A3E4WMT6</accession>
<comment type="caution">
    <text evidence="2">The sequence shown here is derived from an EMBL/GenBank/DDBJ whole genome shotgun (WGS) entry which is preliminary data.</text>
</comment>
<dbReference type="InterPro" id="IPR041657">
    <property type="entry name" value="HTH_17"/>
</dbReference>
<evidence type="ECO:0000313" key="2">
    <source>
        <dbReference type="EMBL" id="RGM43591.1"/>
    </source>
</evidence>
<protein>
    <submittedName>
        <fullName evidence="2">DNA-binding protein</fullName>
    </submittedName>
</protein>